<dbReference type="PROSITE" id="PS51471">
    <property type="entry name" value="FE2OG_OXY"/>
    <property type="match status" value="1"/>
</dbReference>
<dbReference type="GO" id="GO:0046872">
    <property type="term" value="F:metal ion binding"/>
    <property type="evidence" value="ECO:0007669"/>
    <property type="project" value="UniProtKB-KW"/>
</dbReference>
<organism evidence="6 7">
    <name type="scientific">Kalanchoe fedtschenkoi</name>
    <name type="common">Lavender scallops</name>
    <name type="synonym">South American air plant</name>
    <dbReference type="NCBI Taxonomy" id="63787"/>
    <lineage>
        <taxon>Eukaryota</taxon>
        <taxon>Viridiplantae</taxon>
        <taxon>Streptophyta</taxon>
        <taxon>Embryophyta</taxon>
        <taxon>Tracheophyta</taxon>
        <taxon>Spermatophyta</taxon>
        <taxon>Magnoliopsida</taxon>
        <taxon>eudicotyledons</taxon>
        <taxon>Gunneridae</taxon>
        <taxon>Pentapetalae</taxon>
        <taxon>Saxifragales</taxon>
        <taxon>Crassulaceae</taxon>
        <taxon>Kalanchoe</taxon>
    </lineage>
</organism>
<evidence type="ECO:0000256" key="2">
    <source>
        <dbReference type="ARBA" id="ARBA00023004"/>
    </source>
</evidence>
<evidence type="ECO:0000259" key="5">
    <source>
        <dbReference type="PROSITE" id="PS51471"/>
    </source>
</evidence>
<dbReference type="OMA" id="LPKEWNC"/>
<dbReference type="AlphaFoldDB" id="A0A7N0UB70"/>
<reference evidence="6" key="1">
    <citation type="submission" date="2021-01" db="UniProtKB">
        <authorList>
            <consortium name="EnsemblPlants"/>
        </authorList>
    </citation>
    <scope>IDENTIFICATION</scope>
</reference>
<dbReference type="InterPro" id="IPR027443">
    <property type="entry name" value="IPNS-like_sf"/>
</dbReference>
<dbReference type="InterPro" id="IPR005123">
    <property type="entry name" value="Oxoglu/Fe-dep_dioxygenase_dom"/>
</dbReference>
<dbReference type="EnsemblPlants" id="Kaladp0058s0587.1.v1.1">
    <property type="protein sequence ID" value="Kaladp0058s0587.1.v1.1"/>
    <property type="gene ID" value="Kaladp0058s0587.v1.1"/>
</dbReference>
<evidence type="ECO:0000256" key="1">
    <source>
        <dbReference type="ARBA" id="ARBA00022723"/>
    </source>
</evidence>
<evidence type="ECO:0000256" key="4">
    <source>
        <dbReference type="SAM" id="MobiDB-lite"/>
    </source>
</evidence>
<keyword evidence="1 3" id="KW-0479">Metal-binding</keyword>
<comment type="similarity">
    <text evidence="3">Belongs to the iron/ascorbate-dependent oxidoreductase family.</text>
</comment>
<sequence length="318" mass="35986">MAPPRIPTIDLSPFFHPDGGSQERKAEAVHAINQACLEYGFFQIINHGLPEELMTRALKLSEAFLNYPMEEKLEAKPAGVGLGDRMPAGYAKQPDHSVDKNEYLLMLPPELGLNVYPNSPPEFKDVLEQVFGNLVKTGLVVETILNECLDLPSNFLQECSPDRSWDLMVALRYYPAEEEGENGLIEHEDGNIFTFVFQDDAGGLEVLKGGEWIPVVPTPGSIIVNVSDILQVWTNNIFKSATHRVIRKKGRSRYSYAFFFNADGDQWIEPLLQFTSGRGEPPKYRGFYCKEYQQLRLRNKTHPPSKPEDIVTIKHYAI</sequence>
<dbReference type="PANTHER" id="PTHR47990">
    <property type="entry name" value="2-OXOGLUTARATE (2OG) AND FE(II)-DEPENDENT OXYGENASE SUPERFAMILY PROTEIN-RELATED"/>
    <property type="match status" value="1"/>
</dbReference>
<evidence type="ECO:0000313" key="7">
    <source>
        <dbReference type="Proteomes" id="UP000594263"/>
    </source>
</evidence>
<evidence type="ECO:0000256" key="3">
    <source>
        <dbReference type="RuleBase" id="RU003682"/>
    </source>
</evidence>
<feature type="domain" description="Fe2OG dioxygenase" evidence="5">
    <location>
        <begin position="164"/>
        <end position="262"/>
    </location>
</feature>
<keyword evidence="7" id="KW-1185">Reference proteome</keyword>
<dbReference type="Gramene" id="Kaladp0058s0587.1.v1.1">
    <property type="protein sequence ID" value="Kaladp0058s0587.1.v1.1"/>
    <property type="gene ID" value="Kaladp0058s0587.v1.1"/>
</dbReference>
<keyword evidence="3" id="KW-0560">Oxidoreductase</keyword>
<protein>
    <recommendedName>
        <fullName evidence="5">Fe2OG dioxygenase domain-containing protein</fullName>
    </recommendedName>
</protein>
<feature type="region of interest" description="Disordered" evidence="4">
    <location>
        <begin position="1"/>
        <end position="20"/>
    </location>
</feature>
<accession>A0A7N0UB70</accession>
<keyword evidence="2 3" id="KW-0408">Iron</keyword>
<dbReference type="Gene3D" id="2.60.120.330">
    <property type="entry name" value="B-lactam Antibiotic, Isopenicillin N Synthase, Chain"/>
    <property type="match status" value="1"/>
</dbReference>
<dbReference type="InterPro" id="IPR050231">
    <property type="entry name" value="Iron_ascorbate_oxido_reductase"/>
</dbReference>
<dbReference type="InterPro" id="IPR026992">
    <property type="entry name" value="DIOX_N"/>
</dbReference>
<dbReference type="InterPro" id="IPR044861">
    <property type="entry name" value="IPNS-like_FE2OG_OXY"/>
</dbReference>
<proteinExistence type="inferred from homology"/>
<dbReference type="Pfam" id="PF03171">
    <property type="entry name" value="2OG-FeII_Oxy"/>
    <property type="match status" value="1"/>
</dbReference>
<dbReference type="Proteomes" id="UP000594263">
    <property type="component" value="Unplaced"/>
</dbReference>
<evidence type="ECO:0000313" key="6">
    <source>
        <dbReference type="EnsemblPlants" id="Kaladp0058s0587.1.v1.1"/>
    </source>
</evidence>
<dbReference type="SUPFAM" id="SSF51197">
    <property type="entry name" value="Clavaminate synthase-like"/>
    <property type="match status" value="1"/>
</dbReference>
<name>A0A7N0UB70_KALFE</name>
<dbReference type="Pfam" id="PF14226">
    <property type="entry name" value="DIOX_N"/>
    <property type="match status" value="1"/>
</dbReference>
<dbReference type="GO" id="GO:0016491">
    <property type="term" value="F:oxidoreductase activity"/>
    <property type="evidence" value="ECO:0007669"/>
    <property type="project" value="UniProtKB-KW"/>
</dbReference>